<gene>
    <name evidence="1" type="ORF">CH54_2604</name>
</gene>
<evidence type="ECO:0008006" key="3">
    <source>
        <dbReference type="Google" id="ProtNLM"/>
    </source>
</evidence>
<name>A0ABM5SIT3_9GAMM</name>
<proteinExistence type="predicted"/>
<keyword evidence="2" id="KW-1185">Reference proteome</keyword>
<sequence length="159" mass="17852">MSTYIYSPSENVFIPVALESIYVAAGTWPEAGYLIADDEAMIFMDDAPKGKVRAVQDGRPCWVDIETSPPSNEVLSRQARGYRDLFITATDPVMVSDYSIDDAPLTAEQRSELTKTRLVFKQWPTQEGWPLIELPELSQWLLVEAVNQGYIVPTWPPAV</sequence>
<accession>A0ABM5SIT3</accession>
<reference evidence="1 2" key="1">
    <citation type="journal article" date="2015" name="Genome Announc.">
        <title>Thirty-Two Complete Genome Assemblies of Nine Yersinia Species, Including Y. pestis, Y. pseudotuberculosis, and Y. enterocolitica.</title>
        <authorList>
            <person name="Johnson S.L."/>
            <person name="Daligault H.E."/>
            <person name="Davenport K.W."/>
            <person name="Jaissle J."/>
            <person name="Frey K.G."/>
            <person name="Ladner J.T."/>
            <person name="Broomall S.M."/>
            <person name="Bishop-Lilly K.A."/>
            <person name="Bruce D.C."/>
            <person name="Coyne S.R."/>
            <person name="Gibbons H.S."/>
            <person name="Lo C.C."/>
            <person name="Munk A.C."/>
            <person name="Rosenzweig C.N."/>
            <person name="Koroleva G.I."/>
            <person name="Palacios G.F."/>
            <person name="Redden C.L."/>
            <person name="Xu Y."/>
            <person name="Minogue T.D."/>
            <person name="Chain P.S."/>
        </authorList>
    </citation>
    <scope>NUCLEOTIDE SEQUENCE [LARGE SCALE GENOMIC DNA]</scope>
    <source>
        <strain evidence="1 2">Y231</strain>
    </source>
</reference>
<evidence type="ECO:0000313" key="2">
    <source>
        <dbReference type="Proteomes" id="UP000031883"/>
    </source>
</evidence>
<evidence type="ECO:0000313" key="1">
    <source>
        <dbReference type="EMBL" id="AJJ34319.1"/>
    </source>
</evidence>
<protein>
    <recommendedName>
        <fullName evidence="3">Tail fiber assembly protein</fullName>
    </recommendedName>
</protein>
<dbReference type="RefSeq" id="WP_071841754.1">
    <property type="nucleotide sequence ID" value="NZ_CP009997.1"/>
</dbReference>
<dbReference type="EMBL" id="CP009997">
    <property type="protein sequence ID" value="AJJ34319.1"/>
    <property type="molecule type" value="Genomic_DNA"/>
</dbReference>
<organism evidence="1 2">
    <name type="scientific">Yersinia rochesterensis</name>
    <dbReference type="NCBI Taxonomy" id="1604335"/>
    <lineage>
        <taxon>Bacteria</taxon>
        <taxon>Pseudomonadati</taxon>
        <taxon>Pseudomonadota</taxon>
        <taxon>Gammaproteobacteria</taxon>
        <taxon>Enterobacterales</taxon>
        <taxon>Yersiniaceae</taxon>
        <taxon>Yersinia</taxon>
    </lineage>
</organism>
<dbReference type="Proteomes" id="UP000031883">
    <property type="component" value="Chromosome"/>
</dbReference>